<protein>
    <submittedName>
        <fullName evidence="1">Uncharacterized protein</fullName>
    </submittedName>
</protein>
<dbReference type="RefSeq" id="XP_041296541.1">
    <property type="nucleotide sequence ID" value="XM_041433372.1"/>
</dbReference>
<name>A0A9P7FCW9_9AGAM</name>
<accession>A0A9P7FCW9</accession>
<organism evidence="1 2">
    <name type="scientific">Suillus discolor</name>
    <dbReference type="NCBI Taxonomy" id="1912936"/>
    <lineage>
        <taxon>Eukaryota</taxon>
        <taxon>Fungi</taxon>
        <taxon>Dikarya</taxon>
        <taxon>Basidiomycota</taxon>
        <taxon>Agaricomycotina</taxon>
        <taxon>Agaricomycetes</taxon>
        <taxon>Agaricomycetidae</taxon>
        <taxon>Boletales</taxon>
        <taxon>Suillineae</taxon>
        <taxon>Suillaceae</taxon>
        <taxon>Suillus</taxon>
    </lineage>
</organism>
<sequence>MGKMVSAVAKPFAMTQRSGLPSQHHITQNIYLKLMAYTKNKKKAIALPVSSPNGPKTRRGHHGVNKQFEKLQTYLGSGMREERLEWIDSLHREFHYSKGLSDSQRLHHWTRNTSSSAMQEQYPHGFTTSQLLIFDPPNSFSITPPEEHEEAQMQTPKALEALKAIDKLLTTVQNHMMPKITAILGRYAPKQLEHQCRMSSSKGQLWTFLELFFAFAIKEGMTLGDWEGGYLVLPWEGLEWRIPIHPGDVFGFMAHTLHTSTMTKLLEALLLTPMLQVEPLNTFNSTINKIADLSALQHSVMYYIFLMRNGCGWIDSKHVSSSHGIFNLSPSQNLHTFTPISDMLQLHHGTVVEML</sequence>
<keyword evidence="2" id="KW-1185">Reference proteome</keyword>
<dbReference type="EMBL" id="JABBWM010000009">
    <property type="protein sequence ID" value="KAG2114593.1"/>
    <property type="molecule type" value="Genomic_DNA"/>
</dbReference>
<gene>
    <name evidence="1" type="ORF">F5147DRAFT_649776</name>
</gene>
<evidence type="ECO:0000313" key="1">
    <source>
        <dbReference type="EMBL" id="KAG2114593.1"/>
    </source>
</evidence>
<comment type="caution">
    <text evidence="1">The sequence shown here is derived from an EMBL/GenBank/DDBJ whole genome shotgun (WGS) entry which is preliminary data.</text>
</comment>
<dbReference type="AlphaFoldDB" id="A0A9P7FCW9"/>
<reference evidence="1" key="1">
    <citation type="journal article" date="2020" name="New Phytol.">
        <title>Comparative genomics reveals dynamic genome evolution in host specialist ectomycorrhizal fungi.</title>
        <authorList>
            <person name="Lofgren L.A."/>
            <person name="Nguyen N.H."/>
            <person name="Vilgalys R."/>
            <person name="Ruytinx J."/>
            <person name="Liao H.L."/>
            <person name="Branco S."/>
            <person name="Kuo A."/>
            <person name="LaButti K."/>
            <person name="Lipzen A."/>
            <person name="Andreopoulos W."/>
            <person name="Pangilinan J."/>
            <person name="Riley R."/>
            <person name="Hundley H."/>
            <person name="Na H."/>
            <person name="Barry K."/>
            <person name="Grigoriev I.V."/>
            <person name="Stajich J.E."/>
            <person name="Kennedy P.G."/>
        </authorList>
    </citation>
    <scope>NUCLEOTIDE SEQUENCE</scope>
    <source>
        <strain evidence="1">FC423</strain>
    </source>
</reference>
<evidence type="ECO:0000313" key="2">
    <source>
        <dbReference type="Proteomes" id="UP000823399"/>
    </source>
</evidence>
<dbReference type="GeneID" id="64695631"/>
<proteinExistence type="predicted"/>
<dbReference type="Proteomes" id="UP000823399">
    <property type="component" value="Unassembled WGS sequence"/>
</dbReference>
<dbReference type="OrthoDB" id="2693159at2759"/>